<feature type="transmembrane region" description="Helical" evidence="6">
    <location>
        <begin position="12"/>
        <end position="38"/>
    </location>
</feature>
<keyword evidence="3 6" id="KW-0812">Transmembrane</keyword>
<feature type="transmembrane region" description="Helical" evidence="6">
    <location>
        <begin position="44"/>
        <end position="63"/>
    </location>
</feature>
<keyword evidence="2" id="KW-1003">Cell membrane</keyword>
<feature type="transmembrane region" description="Helical" evidence="6">
    <location>
        <begin position="176"/>
        <end position="198"/>
    </location>
</feature>
<dbReference type="Proteomes" id="UP001589698">
    <property type="component" value="Unassembled WGS sequence"/>
</dbReference>
<dbReference type="PANTHER" id="PTHR30250">
    <property type="entry name" value="PST FAMILY PREDICTED COLANIC ACID TRANSPORTER"/>
    <property type="match status" value="1"/>
</dbReference>
<feature type="transmembrane region" description="Helical" evidence="6">
    <location>
        <begin position="363"/>
        <end position="383"/>
    </location>
</feature>
<organism evidence="7 8">
    <name type="scientific">Nocardioides zeicaulis</name>
    <dbReference type="NCBI Taxonomy" id="1776857"/>
    <lineage>
        <taxon>Bacteria</taxon>
        <taxon>Bacillati</taxon>
        <taxon>Actinomycetota</taxon>
        <taxon>Actinomycetes</taxon>
        <taxon>Propionibacteriales</taxon>
        <taxon>Nocardioidaceae</taxon>
        <taxon>Nocardioides</taxon>
    </lineage>
</organism>
<feature type="transmembrane region" description="Helical" evidence="6">
    <location>
        <begin position="389"/>
        <end position="408"/>
    </location>
</feature>
<feature type="transmembrane region" description="Helical" evidence="6">
    <location>
        <begin position="291"/>
        <end position="313"/>
    </location>
</feature>
<feature type="transmembrane region" description="Helical" evidence="6">
    <location>
        <begin position="251"/>
        <end position="279"/>
    </location>
</feature>
<keyword evidence="5 6" id="KW-0472">Membrane</keyword>
<evidence type="ECO:0000313" key="7">
    <source>
        <dbReference type="EMBL" id="MFC0221617.1"/>
    </source>
</evidence>
<proteinExistence type="predicted"/>
<keyword evidence="4 6" id="KW-1133">Transmembrane helix</keyword>
<comment type="caution">
    <text evidence="7">The sequence shown here is derived from an EMBL/GenBank/DDBJ whole genome shotgun (WGS) entry which is preliminary data.</text>
</comment>
<reference evidence="7 8" key="1">
    <citation type="submission" date="2024-09" db="EMBL/GenBank/DDBJ databases">
        <authorList>
            <person name="Sun Q."/>
            <person name="Mori K."/>
        </authorList>
    </citation>
    <scope>NUCLEOTIDE SEQUENCE [LARGE SCALE GENOMIC DNA]</scope>
    <source>
        <strain evidence="7 8">CCM 8654</strain>
    </source>
</reference>
<dbReference type="InterPro" id="IPR050833">
    <property type="entry name" value="Poly_Biosynth_Transport"/>
</dbReference>
<evidence type="ECO:0000256" key="5">
    <source>
        <dbReference type="ARBA" id="ARBA00023136"/>
    </source>
</evidence>
<evidence type="ECO:0000256" key="2">
    <source>
        <dbReference type="ARBA" id="ARBA00022475"/>
    </source>
</evidence>
<dbReference type="PANTHER" id="PTHR30250:SF11">
    <property type="entry name" value="O-ANTIGEN TRANSPORTER-RELATED"/>
    <property type="match status" value="1"/>
</dbReference>
<comment type="subcellular location">
    <subcellularLocation>
        <location evidence="1">Cell membrane</location>
        <topology evidence="1">Multi-pass membrane protein</topology>
    </subcellularLocation>
</comment>
<evidence type="ECO:0000256" key="4">
    <source>
        <dbReference type="ARBA" id="ARBA00022989"/>
    </source>
</evidence>
<dbReference type="EMBL" id="JBHLXH010000001">
    <property type="protein sequence ID" value="MFC0221617.1"/>
    <property type="molecule type" value="Genomic_DNA"/>
</dbReference>
<feature type="transmembrane region" description="Helical" evidence="6">
    <location>
        <begin position="84"/>
        <end position="106"/>
    </location>
</feature>
<feature type="transmembrane region" description="Helical" evidence="6">
    <location>
        <begin position="148"/>
        <end position="170"/>
    </location>
</feature>
<gene>
    <name evidence="7" type="ORF">ACFFJG_03905</name>
</gene>
<dbReference type="RefSeq" id="WP_378517294.1">
    <property type="nucleotide sequence ID" value="NZ_CBCSDI010000006.1"/>
</dbReference>
<feature type="transmembrane region" description="Helical" evidence="6">
    <location>
        <begin position="333"/>
        <end position="356"/>
    </location>
</feature>
<sequence>MTTSRASGARANLRLLSVAFFTSSGLGLLLLVLMAHWLTKGEYGHFQAIWGLVFAFASVLGALEQEVTRRATAARLDRTRTPVGVVQAIGLAALACVVVLALLLLWPRGREIVQGSATIVALTVVSMANVVLLVLSRGILLGSQAIRPYAWLIAGESVLRLVALGVLVGIGVDASVTWAVVVTVLGSAVWVFVGTRVAREIDWSGAWDPWRGVGATVAALATANGLSALVLTGFPTVATAVLGNPRDLAVLFAVITLARAPLALLAPVQALVVPTVVRWSRAAETQRLTRALARIAGGSTLLAVVGGALGYLVGPWAVGLVLGSDFRPTGLMVALVTGATCVMAGALLQAAALVALQRYWRLTGCWGLAIAGAALVMLATPWGPEARGLAGFTVASVVAFAATAVAVLRTVASAEAGARTTGH</sequence>
<keyword evidence="8" id="KW-1185">Reference proteome</keyword>
<name>A0ABV6DY03_9ACTN</name>
<feature type="transmembrane region" description="Helical" evidence="6">
    <location>
        <begin position="210"/>
        <end position="231"/>
    </location>
</feature>
<accession>A0ABV6DY03</accession>
<evidence type="ECO:0000313" key="8">
    <source>
        <dbReference type="Proteomes" id="UP001589698"/>
    </source>
</evidence>
<protein>
    <recommendedName>
        <fullName evidence="9">Polysaccharide biosynthesis protein</fullName>
    </recommendedName>
</protein>
<evidence type="ECO:0000256" key="1">
    <source>
        <dbReference type="ARBA" id="ARBA00004651"/>
    </source>
</evidence>
<evidence type="ECO:0000256" key="3">
    <source>
        <dbReference type="ARBA" id="ARBA00022692"/>
    </source>
</evidence>
<evidence type="ECO:0000256" key="6">
    <source>
        <dbReference type="SAM" id="Phobius"/>
    </source>
</evidence>
<feature type="transmembrane region" description="Helical" evidence="6">
    <location>
        <begin position="112"/>
        <end position="136"/>
    </location>
</feature>
<evidence type="ECO:0008006" key="9">
    <source>
        <dbReference type="Google" id="ProtNLM"/>
    </source>
</evidence>